<protein>
    <submittedName>
        <fullName evidence="2">Uncharacterized protein</fullName>
    </submittedName>
</protein>
<sequence length="607" mass="63264">MDDAGRQFSGSSSEAQSTWSIANTSRTPASESSLLKNQIGGSVAPAPLRKSNSGRSVGKTLAQRRARGATTTMESAPAQQQKRHTPYGSRRGGHQPSSSQATATLHSPYPDPSSQPPTSGMPSSFSDASFFGSGSLSTYTSSSAATPLSPSSGFQWPVLGPAFPGIASSSLSSLRRRSSFDSSGISEALRGMSQIRHPESMPAPAPAPLSGHALDFVPAPDVWGVLPHDNTRLHLDVAGDLLPASTSSGHPDDSMIPDASIWPSNFQRNVFPEGPSAADPISTVPTDGTWSTGGTTYPMSSAQSNLSHSHSAGHLSQGQHSGPISTGSTNSSGQLSPNDSRLLDTRSAASSSAGHNAPLGMFFSPRHQYPLPPNVSVVSSPSPMGPFSVASGSPASSAPSAPSIYRDSDQSMLGGVPMTFNPSSRSQDYSIHQQSAPVSPGEAILLPAAMITPQQQQQHVQGPDQPYGQQQLLSAMQQQQHPPSGSQNFGAPTSYPWNASPLHPPPAPSQINRSFVDMQLHDWRSGGSASTSPHHHQPQQLSRPGTSSYLHEPSSTHPMALPSVLAPSYAPPGSNRTSPAQSTAFLPVPEHSANNTGDHASGGNHQM</sequence>
<feature type="compositionally biased region" description="Polar residues" evidence="1">
    <location>
        <begin position="481"/>
        <end position="497"/>
    </location>
</feature>
<feature type="compositionally biased region" description="Polar residues" evidence="1">
    <location>
        <begin position="574"/>
        <end position="584"/>
    </location>
</feature>
<feature type="compositionally biased region" description="Polar residues" evidence="1">
    <location>
        <begin position="527"/>
        <end position="557"/>
    </location>
</feature>
<feature type="compositionally biased region" description="Polar residues" evidence="1">
    <location>
        <begin position="8"/>
        <end position="40"/>
    </location>
</feature>
<organism evidence="2 3">
    <name type="scientific">Tilletia horrida</name>
    <dbReference type="NCBI Taxonomy" id="155126"/>
    <lineage>
        <taxon>Eukaryota</taxon>
        <taxon>Fungi</taxon>
        <taxon>Dikarya</taxon>
        <taxon>Basidiomycota</taxon>
        <taxon>Ustilaginomycotina</taxon>
        <taxon>Exobasidiomycetes</taxon>
        <taxon>Tilletiales</taxon>
        <taxon>Tilletiaceae</taxon>
        <taxon>Tilletia</taxon>
    </lineage>
</organism>
<feature type="compositionally biased region" description="Low complexity" evidence="1">
    <location>
        <begin position="388"/>
        <end position="403"/>
    </location>
</feature>
<feature type="compositionally biased region" description="Polar residues" evidence="1">
    <location>
        <begin position="420"/>
        <end position="437"/>
    </location>
</feature>
<feature type="compositionally biased region" description="Polar residues" evidence="1">
    <location>
        <begin position="95"/>
        <end position="105"/>
    </location>
</feature>
<evidence type="ECO:0000256" key="1">
    <source>
        <dbReference type="SAM" id="MobiDB-lite"/>
    </source>
</evidence>
<feature type="compositionally biased region" description="Polar residues" evidence="1">
    <location>
        <begin position="283"/>
        <end position="299"/>
    </location>
</feature>
<feature type="region of interest" description="Disordered" evidence="1">
    <location>
        <begin position="1"/>
        <end position="126"/>
    </location>
</feature>
<feature type="compositionally biased region" description="Polar residues" evidence="1">
    <location>
        <begin position="69"/>
        <end position="80"/>
    </location>
</feature>
<dbReference type="AlphaFoldDB" id="A0AAN6JVH3"/>
<feature type="compositionally biased region" description="Polar residues" evidence="1">
    <location>
        <begin position="314"/>
        <end position="339"/>
    </location>
</feature>
<accession>A0AAN6JVH3</accession>
<proteinExistence type="predicted"/>
<feature type="region of interest" description="Disordered" evidence="1">
    <location>
        <begin position="388"/>
        <end position="438"/>
    </location>
</feature>
<gene>
    <name evidence="2" type="ORF">OC846_005955</name>
</gene>
<feature type="region of interest" description="Disordered" evidence="1">
    <location>
        <begin position="472"/>
        <end position="607"/>
    </location>
</feature>
<dbReference type="Proteomes" id="UP001176517">
    <property type="component" value="Unassembled WGS sequence"/>
</dbReference>
<feature type="compositionally biased region" description="Polar residues" evidence="1">
    <location>
        <begin position="592"/>
        <end position="607"/>
    </location>
</feature>
<reference evidence="2" key="1">
    <citation type="journal article" date="2023" name="PhytoFront">
        <title>Draft Genome Resources of Seven Strains of Tilletia horrida, Causal Agent of Kernel Smut of Rice.</title>
        <authorList>
            <person name="Khanal S."/>
            <person name="Antony Babu S."/>
            <person name="Zhou X.G."/>
        </authorList>
    </citation>
    <scope>NUCLEOTIDE SEQUENCE</scope>
    <source>
        <strain evidence="2">TX6</strain>
    </source>
</reference>
<feature type="region of interest" description="Disordered" evidence="1">
    <location>
        <begin position="268"/>
        <end position="353"/>
    </location>
</feature>
<keyword evidence="3" id="KW-1185">Reference proteome</keyword>
<evidence type="ECO:0000313" key="3">
    <source>
        <dbReference type="Proteomes" id="UP001176517"/>
    </source>
</evidence>
<dbReference type="EMBL" id="JAPDMZ010000267">
    <property type="protein sequence ID" value="KAK0544715.1"/>
    <property type="molecule type" value="Genomic_DNA"/>
</dbReference>
<comment type="caution">
    <text evidence="2">The sequence shown here is derived from an EMBL/GenBank/DDBJ whole genome shotgun (WGS) entry which is preliminary data.</text>
</comment>
<feature type="compositionally biased region" description="Low complexity" evidence="1">
    <location>
        <begin position="300"/>
        <end position="312"/>
    </location>
</feature>
<name>A0AAN6JVH3_9BASI</name>
<evidence type="ECO:0000313" key="2">
    <source>
        <dbReference type="EMBL" id="KAK0544715.1"/>
    </source>
</evidence>